<evidence type="ECO:0000256" key="2">
    <source>
        <dbReference type="SAM" id="Phobius"/>
    </source>
</evidence>
<dbReference type="EMBL" id="JABFFQ010000007">
    <property type="protein sequence ID" value="MDV4343384.1"/>
    <property type="molecule type" value="Genomic_DNA"/>
</dbReference>
<protein>
    <recommendedName>
        <fullName evidence="5">PGF-pre-PGF domain-containing protein</fullName>
    </recommendedName>
</protein>
<feature type="compositionally biased region" description="Gly residues" evidence="1">
    <location>
        <begin position="133"/>
        <end position="145"/>
    </location>
</feature>
<keyword evidence="4" id="KW-1185">Reference proteome</keyword>
<evidence type="ECO:0000313" key="4">
    <source>
        <dbReference type="Proteomes" id="UP001273768"/>
    </source>
</evidence>
<name>A0ABU3Z3J8_9EURY</name>
<feature type="region of interest" description="Disordered" evidence="1">
    <location>
        <begin position="122"/>
        <end position="161"/>
    </location>
</feature>
<keyword evidence="2" id="KW-0812">Transmembrane</keyword>
<accession>A0ABU3Z3J8</accession>
<feature type="transmembrane region" description="Helical" evidence="2">
    <location>
        <begin position="341"/>
        <end position="359"/>
    </location>
</feature>
<sequence>MKIRDGIVLILLLGLVAGVAAAGDTPPVLPHVFYGGVTIGGSPAPAGTVVTATIEETTCGSIQTVDAGQYGSPDESLGNRLVVAATADPAGETIVFLVNGVAAQETATFAPGAVTALDLSVAGESTPTPTSTPGGGGPSGGGGGSSKDPGSEITYDPDAPAVPKVFTESAPITTSTAGVVIESVTVTTEGKAGAVTILEGTVARDGDGNPLGEVTCNEVAPAEVPPAPPGATVAIALSCGPAGATFDPPAALTYTLSVEEWAQIDDGAKLSVMWYNPESGEWQEIAATVDPATRTVTAEVEHFSIYALVWTVPETVAAGAEGTPTPVGEPAGEPGPALPTWALALIIVLVVALAAFLLVRRK</sequence>
<dbReference type="RefSeq" id="WP_317296568.1">
    <property type="nucleotide sequence ID" value="NZ_JABFFQ010000007.1"/>
</dbReference>
<dbReference type="Proteomes" id="UP001273768">
    <property type="component" value="Unassembled WGS sequence"/>
</dbReference>
<gene>
    <name evidence="3" type="ORF">HL657_09455</name>
</gene>
<evidence type="ECO:0000256" key="1">
    <source>
        <dbReference type="SAM" id="MobiDB-lite"/>
    </source>
</evidence>
<keyword evidence="2" id="KW-0472">Membrane</keyword>
<keyword evidence="2" id="KW-1133">Transmembrane helix</keyword>
<evidence type="ECO:0000313" key="3">
    <source>
        <dbReference type="EMBL" id="MDV4343384.1"/>
    </source>
</evidence>
<reference evidence="3 4" key="1">
    <citation type="submission" date="2020-05" db="EMBL/GenBank/DDBJ databases">
        <title>Isolation and characterization of methanoarchaea from a cold seep at offshore SW Taiwan.</title>
        <authorList>
            <person name="Chen Y.-W."/>
            <person name="Chen S.-C."/>
            <person name="Lai M.-C."/>
        </authorList>
    </citation>
    <scope>NUCLEOTIDE SEQUENCE [LARGE SCALE GENOMIC DNA]</scope>
    <source>
        <strain evidence="3 4">YWC-01</strain>
    </source>
</reference>
<evidence type="ECO:0008006" key="5">
    <source>
        <dbReference type="Google" id="ProtNLM"/>
    </source>
</evidence>
<organism evidence="3 4">
    <name type="scientific">Methanoculleus nereidis</name>
    <dbReference type="NCBI Taxonomy" id="2735141"/>
    <lineage>
        <taxon>Archaea</taxon>
        <taxon>Methanobacteriati</taxon>
        <taxon>Methanobacteriota</taxon>
        <taxon>Stenosarchaea group</taxon>
        <taxon>Methanomicrobia</taxon>
        <taxon>Methanomicrobiales</taxon>
        <taxon>Methanomicrobiaceae</taxon>
        <taxon>Methanoculleus</taxon>
    </lineage>
</organism>
<comment type="caution">
    <text evidence="3">The sequence shown here is derived from an EMBL/GenBank/DDBJ whole genome shotgun (WGS) entry which is preliminary data.</text>
</comment>
<proteinExistence type="predicted"/>